<keyword evidence="3" id="KW-1185">Reference proteome</keyword>
<dbReference type="AlphaFoldDB" id="A0A091CIK5"/>
<feature type="region of interest" description="Disordered" evidence="1">
    <location>
        <begin position="15"/>
        <end position="89"/>
    </location>
</feature>
<organism evidence="2 3">
    <name type="scientific">Fukomys damarensis</name>
    <name type="common">Damaraland mole rat</name>
    <name type="synonym">Cryptomys damarensis</name>
    <dbReference type="NCBI Taxonomy" id="885580"/>
    <lineage>
        <taxon>Eukaryota</taxon>
        <taxon>Metazoa</taxon>
        <taxon>Chordata</taxon>
        <taxon>Craniata</taxon>
        <taxon>Vertebrata</taxon>
        <taxon>Euteleostomi</taxon>
        <taxon>Mammalia</taxon>
        <taxon>Eutheria</taxon>
        <taxon>Euarchontoglires</taxon>
        <taxon>Glires</taxon>
        <taxon>Rodentia</taxon>
        <taxon>Hystricomorpha</taxon>
        <taxon>Bathyergidae</taxon>
        <taxon>Fukomys</taxon>
    </lineage>
</organism>
<gene>
    <name evidence="2" type="ORF">H920_20337</name>
</gene>
<name>A0A091CIK5_FUKDA</name>
<proteinExistence type="predicted"/>
<feature type="compositionally biased region" description="Basic residues" evidence="1">
    <location>
        <begin position="33"/>
        <end position="45"/>
    </location>
</feature>
<dbReference type="EMBL" id="KN125466">
    <property type="protein sequence ID" value="KFO18249.1"/>
    <property type="molecule type" value="Genomic_DNA"/>
</dbReference>
<accession>A0A091CIK5</accession>
<evidence type="ECO:0000313" key="2">
    <source>
        <dbReference type="EMBL" id="KFO18249.1"/>
    </source>
</evidence>
<dbReference type="Proteomes" id="UP000028990">
    <property type="component" value="Unassembled WGS sequence"/>
</dbReference>
<sequence>MSVVGKVLGTDLLKGQIPSRSQKQLSPDGLTTGKKKAIASVRPKHQSQEMSQSDRGIRTCQIKRSSQDTDYTKGQKKHFKGRNGTGILHASCAPSERRDRFLTSAPGDTVDQPVCPSLVVSSARGLSRKLECDHCVREALQAFAGQSNVFCISAGRNDRIG</sequence>
<reference evidence="2 3" key="1">
    <citation type="submission" date="2013-11" db="EMBL/GenBank/DDBJ databases">
        <title>The Damaraland mole rat (Fukomys damarensis) genome and evolution of African mole rats.</title>
        <authorList>
            <person name="Gladyshev V.N."/>
            <person name="Fang X."/>
        </authorList>
    </citation>
    <scope>NUCLEOTIDE SEQUENCE [LARGE SCALE GENOMIC DNA]</scope>
    <source>
        <tissue evidence="2">Liver</tissue>
    </source>
</reference>
<protein>
    <submittedName>
        <fullName evidence="2">Uncharacterized protein</fullName>
    </submittedName>
</protein>
<evidence type="ECO:0000313" key="3">
    <source>
        <dbReference type="Proteomes" id="UP000028990"/>
    </source>
</evidence>
<evidence type="ECO:0000256" key="1">
    <source>
        <dbReference type="SAM" id="MobiDB-lite"/>
    </source>
</evidence>